<dbReference type="NCBIfam" id="NF033617">
    <property type="entry name" value="RND_permease_2"/>
    <property type="match status" value="1"/>
</dbReference>
<keyword evidence="10" id="KW-1185">Reference proteome</keyword>
<keyword evidence="4" id="KW-0997">Cell inner membrane</keyword>
<comment type="subcellular location">
    <subcellularLocation>
        <location evidence="1">Cell inner membrane</location>
        <topology evidence="1">Multi-pass membrane protein</topology>
    </subcellularLocation>
</comment>
<feature type="transmembrane region" description="Helical" evidence="8">
    <location>
        <begin position="360"/>
        <end position="384"/>
    </location>
</feature>
<reference evidence="9 10" key="1">
    <citation type="submission" date="2017-05" db="EMBL/GenBank/DDBJ databases">
        <title>Complete and WGS of Bordetella genogroups.</title>
        <authorList>
            <person name="Spilker T."/>
            <person name="LiPuma J."/>
        </authorList>
    </citation>
    <scope>NUCLEOTIDE SEQUENCE [LARGE SCALE GENOMIC DNA]</scope>
    <source>
        <strain evidence="9 10">AU10456</strain>
    </source>
</reference>
<keyword evidence="7 8" id="KW-0472">Membrane</keyword>
<sequence>MNLSAPFIVRPVATTLLCLGLVLAGILAFRLLPVAPLPQVDIPTISVSASLPGASPETMASSVATPLERSLGSIAGVTEMTSRSSQGSTRITLQFDLSRDIDGAARDVQAAINAARSLLPTSLRSNPTYHKANPSAAPIMTLAMTSETLTQGQLYDLASTIVAQKLAQIKGVGEVTVGGSSLPAVRVSLIPGALANRGVALDEVRQALSSANANRPKGFLENDEYHWQIMASDQLNKAEDYRPLIVAWRDGAAVRLSDVATVEDSVEDLFQTGFYNDRNAIILIVRRQADANIIETVDEVYAQLPQLSAFLPGDVNMVVAQDRTPSIRASLHEAELTLAIAVGLVVLVVLLFLRRWRAAIIPSVAVPVSLVGTFCIMHLCGYTLNTISLMALIVATGFVVDDAIVVLENIMRHIERGMSPMRAALRGSREVGFTVLSMSLSLVAVFIPILLMGGIIGRLFREFAVTLSAAILVSLVVSLTLTPMMCARLLRAEPKPGPEPDAAADAPPRRSRWRATRDAIGRGFTRFFDGMGAGYARSLSWALAHGRLMLLILAGTIALNVYLYSAVPKGFLPQQDTGQLLGFFRVDQGTSFSATVPKLEYFRKVIQADPAVQSITAYAGGRGGSNTSFLQIQLKPLAERGVSADTVINRLRGRLMREPGAQLFLVAQQDIRIGGRQSTGSYDYTLMSGDLQLLRTWMPRVQRAMSELPELVDVDADVEDKGRQINLVIDREAATRLGIDMSAIAAVLNNSYSQRQVSVMYGPLNQYHVVMGVDQRFAEDADSLKQLNVVTADGSRVPLSSFARLEVGNAPLSVSHQGLFVADTISFGTAPGVSLEQATAAIDAAVARIGLPSDQIQAGFQGTAAELQKTLARQPWLILAALVAMYIVLGMLYESFVHPLTILSTLPSAGIGALLALMLLNTEFTLIALIGVFLLIGIVKKNAIMMVDFALDAERREAMAPRDAIYQACLTRFRPIMMTTLAAIFGALPLMLATGAGVEMRRPLGITIVGGLVLSQILTLYTTPVVYLYLDRLRLWAARRRAGTATVPTPHP</sequence>
<keyword evidence="2" id="KW-0813">Transport</keyword>
<dbReference type="OrthoDB" id="9042683at2"/>
<dbReference type="AlphaFoldDB" id="A0A261U3N1"/>
<dbReference type="InterPro" id="IPR001036">
    <property type="entry name" value="Acrflvin-R"/>
</dbReference>
<evidence type="ECO:0000256" key="3">
    <source>
        <dbReference type="ARBA" id="ARBA00022475"/>
    </source>
</evidence>
<evidence type="ECO:0000256" key="5">
    <source>
        <dbReference type="ARBA" id="ARBA00022692"/>
    </source>
</evidence>
<dbReference type="InterPro" id="IPR027463">
    <property type="entry name" value="AcrB_DN_DC_subdom"/>
</dbReference>
<evidence type="ECO:0000313" key="10">
    <source>
        <dbReference type="Proteomes" id="UP000216913"/>
    </source>
</evidence>
<dbReference type="Pfam" id="PF00873">
    <property type="entry name" value="ACR_tran"/>
    <property type="match status" value="1"/>
</dbReference>
<feature type="transmembrane region" description="Helical" evidence="8">
    <location>
        <begin position="1004"/>
        <end position="1030"/>
    </location>
</feature>
<dbReference type="FunFam" id="1.20.1640.10:FF:000001">
    <property type="entry name" value="Efflux pump membrane transporter"/>
    <property type="match status" value="1"/>
</dbReference>
<dbReference type="SUPFAM" id="SSF82693">
    <property type="entry name" value="Multidrug efflux transporter AcrB pore domain, PN1, PN2, PC1 and PC2 subdomains"/>
    <property type="match status" value="4"/>
</dbReference>
<feature type="transmembrane region" description="Helical" evidence="8">
    <location>
        <begin position="972"/>
        <end position="992"/>
    </location>
</feature>
<feature type="transmembrane region" description="Helical" evidence="8">
    <location>
        <begin position="876"/>
        <end position="893"/>
    </location>
</feature>
<dbReference type="Gene3D" id="3.30.70.1440">
    <property type="entry name" value="Multidrug efflux transporter AcrB pore domain"/>
    <property type="match status" value="1"/>
</dbReference>
<dbReference type="GO" id="GO:0005886">
    <property type="term" value="C:plasma membrane"/>
    <property type="evidence" value="ECO:0007669"/>
    <property type="project" value="UniProtKB-SubCell"/>
</dbReference>
<evidence type="ECO:0000256" key="4">
    <source>
        <dbReference type="ARBA" id="ARBA00022519"/>
    </source>
</evidence>
<evidence type="ECO:0000313" key="9">
    <source>
        <dbReference type="EMBL" id="OZI55473.1"/>
    </source>
</evidence>
<evidence type="ECO:0000256" key="1">
    <source>
        <dbReference type="ARBA" id="ARBA00004429"/>
    </source>
</evidence>
<evidence type="ECO:0000256" key="7">
    <source>
        <dbReference type="ARBA" id="ARBA00023136"/>
    </source>
</evidence>
<dbReference type="Gene3D" id="3.30.70.1320">
    <property type="entry name" value="Multidrug efflux transporter AcrB pore domain like"/>
    <property type="match status" value="1"/>
</dbReference>
<proteinExistence type="predicted"/>
<dbReference type="Proteomes" id="UP000216913">
    <property type="component" value="Unassembled WGS sequence"/>
</dbReference>
<keyword evidence="3" id="KW-1003">Cell membrane</keyword>
<dbReference type="RefSeq" id="WP_094798528.1">
    <property type="nucleotide sequence ID" value="NZ_NEVP01000001.1"/>
</dbReference>
<gene>
    <name evidence="9" type="ORF">CAL25_03500</name>
</gene>
<dbReference type="PRINTS" id="PR00702">
    <property type="entry name" value="ACRIFLAVINRP"/>
</dbReference>
<feature type="transmembrane region" description="Helical" evidence="8">
    <location>
        <begin position="926"/>
        <end position="951"/>
    </location>
</feature>
<feature type="transmembrane region" description="Helical" evidence="8">
    <location>
        <begin position="336"/>
        <end position="353"/>
    </location>
</feature>
<dbReference type="SUPFAM" id="SSF82866">
    <property type="entry name" value="Multidrug efflux transporter AcrB transmembrane domain"/>
    <property type="match status" value="2"/>
</dbReference>
<keyword evidence="6 8" id="KW-1133">Transmembrane helix</keyword>
<accession>A0A261U3N1</accession>
<feature type="transmembrane region" description="Helical" evidence="8">
    <location>
        <begin position="463"/>
        <end position="481"/>
    </location>
</feature>
<keyword evidence="5 8" id="KW-0812">Transmembrane</keyword>
<organism evidence="9 10">
    <name type="scientific">Bordetella genomosp. 5</name>
    <dbReference type="NCBI Taxonomy" id="1395608"/>
    <lineage>
        <taxon>Bacteria</taxon>
        <taxon>Pseudomonadati</taxon>
        <taxon>Pseudomonadota</taxon>
        <taxon>Betaproteobacteria</taxon>
        <taxon>Burkholderiales</taxon>
        <taxon>Alcaligenaceae</taxon>
        <taxon>Bordetella</taxon>
    </lineage>
</organism>
<evidence type="ECO:0000256" key="6">
    <source>
        <dbReference type="ARBA" id="ARBA00022989"/>
    </source>
</evidence>
<feature type="transmembrane region" description="Helical" evidence="8">
    <location>
        <begin position="390"/>
        <end position="410"/>
    </location>
</feature>
<dbReference type="PANTHER" id="PTHR32063:SF34">
    <property type="entry name" value="MULTIDRUG RESISTANCE PROTEIN MDTC"/>
    <property type="match status" value="1"/>
</dbReference>
<dbReference type="SUPFAM" id="SSF82714">
    <property type="entry name" value="Multidrug efflux transporter AcrB TolC docking domain, DN and DC subdomains"/>
    <property type="match status" value="2"/>
</dbReference>
<dbReference type="PANTHER" id="PTHR32063">
    <property type="match status" value="1"/>
</dbReference>
<comment type="caution">
    <text evidence="9">The sequence shown here is derived from an EMBL/GenBank/DDBJ whole genome shotgun (WGS) entry which is preliminary data.</text>
</comment>
<dbReference type="Gene3D" id="3.30.2090.10">
    <property type="entry name" value="Multidrug efflux transporter AcrB TolC docking domain, DN and DC subdomains"/>
    <property type="match status" value="2"/>
</dbReference>
<feature type="transmembrane region" description="Helical" evidence="8">
    <location>
        <begin position="431"/>
        <end position="457"/>
    </location>
</feature>
<dbReference type="Gene3D" id="3.30.70.1430">
    <property type="entry name" value="Multidrug efflux transporter AcrB pore domain"/>
    <property type="match status" value="2"/>
</dbReference>
<protein>
    <submittedName>
        <fullName evidence="9">Multidrug transporter subunit MdtC</fullName>
    </submittedName>
</protein>
<dbReference type="FunFam" id="3.30.70.1430:FF:000001">
    <property type="entry name" value="Efflux pump membrane transporter"/>
    <property type="match status" value="1"/>
</dbReference>
<name>A0A261U3N1_9BORD</name>
<dbReference type="GO" id="GO:0042910">
    <property type="term" value="F:xenobiotic transmembrane transporter activity"/>
    <property type="evidence" value="ECO:0007669"/>
    <property type="project" value="TreeGrafter"/>
</dbReference>
<evidence type="ECO:0000256" key="8">
    <source>
        <dbReference type="SAM" id="Phobius"/>
    </source>
</evidence>
<dbReference type="Gene3D" id="1.20.1640.10">
    <property type="entry name" value="Multidrug efflux transporter AcrB transmembrane domain"/>
    <property type="match status" value="2"/>
</dbReference>
<evidence type="ECO:0000256" key="2">
    <source>
        <dbReference type="ARBA" id="ARBA00022448"/>
    </source>
</evidence>
<dbReference type="EMBL" id="NEVP01000001">
    <property type="protein sequence ID" value="OZI55473.1"/>
    <property type="molecule type" value="Genomic_DNA"/>
</dbReference>